<dbReference type="Gene3D" id="1.25.40.10">
    <property type="entry name" value="Tetratricopeptide repeat domain"/>
    <property type="match status" value="1"/>
</dbReference>
<dbReference type="Gene3D" id="3.40.50.300">
    <property type="entry name" value="P-loop containing nucleotide triphosphate hydrolases"/>
    <property type="match status" value="1"/>
</dbReference>
<dbReference type="Proteomes" id="UP000319578">
    <property type="component" value="Unassembled WGS sequence"/>
</dbReference>
<gene>
    <name evidence="6" type="ORF">BRE01_23130</name>
</gene>
<dbReference type="RefSeq" id="WP_236700139.1">
    <property type="nucleotide sequence ID" value="NZ_BJON01000009.1"/>
</dbReference>
<dbReference type="InterPro" id="IPR019734">
    <property type="entry name" value="TPR_rpt"/>
</dbReference>
<dbReference type="SUPFAM" id="SSF48452">
    <property type="entry name" value="TPR-like"/>
    <property type="match status" value="1"/>
</dbReference>
<dbReference type="PANTHER" id="PTHR44688">
    <property type="entry name" value="DNA-BINDING TRANSCRIPTIONAL ACTIVATOR DEVR_DOSR"/>
    <property type="match status" value="1"/>
</dbReference>
<feature type="repeat" description="TPR" evidence="4">
    <location>
        <begin position="702"/>
        <end position="735"/>
    </location>
</feature>
<dbReference type="CDD" id="cd06170">
    <property type="entry name" value="LuxR_C_like"/>
    <property type="match status" value="1"/>
</dbReference>
<dbReference type="SMART" id="SM00421">
    <property type="entry name" value="HTH_LUXR"/>
    <property type="match status" value="1"/>
</dbReference>
<dbReference type="InterPro" id="IPR000792">
    <property type="entry name" value="Tscrpt_reg_LuxR_C"/>
</dbReference>
<evidence type="ECO:0000313" key="6">
    <source>
        <dbReference type="EMBL" id="GED68611.1"/>
    </source>
</evidence>
<dbReference type="InterPro" id="IPR011990">
    <property type="entry name" value="TPR-like_helical_dom_sf"/>
</dbReference>
<reference evidence="6 7" key="1">
    <citation type="submission" date="2019-06" db="EMBL/GenBank/DDBJ databases">
        <title>Whole genome shotgun sequence of Brevibacillus reuszeri NBRC 15719.</title>
        <authorList>
            <person name="Hosoyama A."/>
            <person name="Uohara A."/>
            <person name="Ohji S."/>
            <person name="Ichikawa N."/>
        </authorList>
    </citation>
    <scope>NUCLEOTIDE SEQUENCE [LARGE SCALE GENOMIC DNA]</scope>
    <source>
        <strain evidence="6 7">NBRC 15719</strain>
    </source>
</reference>
<sequence>MRMDQPNNNPLISTKLNVPKYGSDLLCRQQLVEQIDEAGASRLILICAPAGFGKTTAVSQWIQSVAYPTGWVSLDESDNDPTRFWRYFVQAIYMVQGELSRETSPFFQQPHYLASSETVISVLLQEIAELHSDFYLVLDDYHVIKEPTIHEGLQMLISHASTCMHIILITREEPPLSLHRFRARKQVEQLGLDNLRFNEEECRRLFNEVMELNLSQQDIGLLSQRTEGWIAGLQLAALSMQGNRDQVIQRFSGNDKYIAEYLTEEVLKRLPETVQAFLLKTSILQRLSGDLCAAVTNEPEAHDILQMLERSNSFVIALDSVNEWYRYHHLFAEILETHLRKKYKEQLPVFHMLASEWFEKNGWMTEAIEHALAGGDWARASRLIIANAPWMLKRYENRTLRNWMHGFERSWLEKDPELCIAFAWMHVLSDEIEQAEMLLRFADQRVFPGSEIFEECQIEMCVLRGYIEVIRRNIELSLAYMEQSVQMKPKFSRYFTIGIELNADEPHVLRSRVAMNGYLTKVSEYFLKLRTVLKHSGLGILAYGSIVLAELYYERSEFEQLTYFVPRAIELGTNTLNFGVLVPVYFVLARWRKAEKRYNEMWLAMDEISALCREHNAPSHWSAFVDVYRVRLWIDEEAREKVEKWVESFAKMSSDVIASRHEFERMMLARAFVYLKNDEAAIKLLTSILHETEMKARLGSRIEAFILLSQAYQNQKKQHEATDCFRKAVGLAATEGYVRIFLDEGPEVAKMLYGLYKNKTASKEELSYVAMLLENMKKEFPALDIQIRVSTKLDKLTERESEVLALIGEGLSNSQIAGKLHLSHGTVKGYVYHIFNKLQVRNRAQAIMRLKESKKNE</sequence>
<protein>
    <recommendedName>
        <fullName evidence="5">HTH luxR-type domain-containing protein</fullName>
    </recommendedName>
</protein>
<evidence type="ECO:0000313" key="7">
    <source>
        <dbReference type="Proteomes" id="UP000319578"/>
    </source>
</evidence>
<dbReference type="InterPro" id="IPR041617">
    <property type="entry name" value="TPR_MalT"/>
</dbReference>
<keyword evidence="4" id="KW-0802">TPR repeat</keyword>
<dbReference type="InterPro" id="IPR036388">
    <property type="entry name" value="WH-like_DNA-bd_sf"/>
</dbReference>
<evidence type="ECO:0000256" key="1">
    <source>
        <dbReference type="ARBA" id="ARBA00023015"/>
    </source>
</evidence>
<dbReference type="PROSITE" id="PS00622">
    <property type="entry name" value="HTH_LUXR_1"/>
    <property type="match status" value="1"/>
</dbReference>
<dbReference type="SUPFAM" id="SSF52540">
    <property type="entry name" value="P-loop containing nucleoside triphosphate hydrolases"/>
    <property type="match status" value="1"/>
</dbReference>
<name>A0ABQ0TL55_9BACL</name>
<dbReference type="EMBL" id="BJON01000009">
    <property type="protein sequence ID" value="GED68611.1"/>
    <property type="molecule type" value="Genomic_DNA"/>
</dbReference>
<comment type="caution">
    <text evidence="6">The sequence shown here is derived from an EMBL/GenBank/DDBJ whole genome shotgun (WGS) entry which is preliminary data.</text>
</comment>
<dbReference type="Pfam" id="PF25873">
    <property type="entry name" value="WHD_MalT"/>
    <property type="match status" value="1"/>
</dbReference>
<dbReference type="InterPro" id="IPR027417">
    <property type="entry name" value="P-loop_NTPase"/>
</dbReference>
<dbReference type="SUPFAM" id="SSF46894">
    <property type="entry name" value="C-terminal effector domain of the bipartite response regulators"/>
    <property type="match status" value="1"/>
</dbReference>
<evidence type="ECO:0000256" key="3">
    <source>
        <dbReference type="ARBA" id="ARBA00023163"/>
    </source>
</evidence>
<keyword evidence="3" id="KW-0804">Transcription</keyword>
<feature type="domain" description="HTH luxR-type" evidence="5">
    <location>
        <begin position="789"/>
        <end position="854"/>
    </location>
</feature>
<keyword evidence="2" id="KW-0238">DNA-binding</keyword>
<proteinExistence type="predicted"/>
<keyword evidence="7" id="KW-1185">Reference proteome</keyword>
<evidence type="ECO:0000256" key="2">
    <source>
        <dbReference type="ARBA" id="ARBA00023125"/>
    </source>
</evidence>
<dbReference type="PRINTS" id="PR00038">
    <property type="entry name" value="HTHLUXR"/>
</dbReference>
<dbReference type="InterPro" id="IPR059106">
    <property type="entry name" value="WHD_MalT"/>
</dbReference>
<dbReference type="PROSITE" id="PS50005">
    <property type="entry name" value="TPR"/>
    <property type="match status" value="1"/>
</dbReference>
<keyword evidence="1" id="KW-0805">Transcription regulation</keyword>
<dbReference type="PANTHER" id="PTHR44688:SF16">
    <property type="entry name" value="DNA-BINDING TRANSCRIPTIONAL ACTIVATOR DEVR_DOSR"/>
    <property type="match status" value="1"/>
</dbReference>
<dbReference type="Pfam" id="PF17874">
    <property type="entry name" value="TPR_MalT"/>
    <property type="match status" value="1"/>
</dbReference>
<dbReference type="Gene3D" id="1.10.10.10">
    <property type="entry name" value="Winged helix-like DNA-binding domain superfamily/Winged helix DNA-binding domain"/>
    <property type="match status" value="1"/>
</dbReference>
<dbReference type="Pfam" id="PF00196">
    <property type="entry name" value="GerE"/>
    <property type="match status" value="1"/>
</dbReference>
<organism evidence="6 7">
    <name type="scientific">Brevibacillus reuszeri</name>
    <dbReference type="NCBI Taxonomy" id="54915"/>
    <lineage>
        <taxon>Bacteria</taxon>
        <taxon>Bacillati</taxon>
        <taxon>Bacillota</taxon>
        <taxon>Bacilli</taxon>
        <taxon>Bacillales</taxon>
        <taxon>Paenibacillaceae</taxon>
        <taxon>Brevibacillus</taxon>
    </lineage>
</organism>
<dbReference type="PROSITE" id="PS50043">
    <property type="entry name" value="HTH_LUXR_2"/>
    <property type="match status" value="1"/>
</dbReference>
<evidence type="ECO:0000259" key="5">
    <source>
        <dbReference type="PROSITE" id="PS50043"/>
    </source>
</evidence>
<dbReference type="InterPro" id="IPR016032">
    <property type="entry name" value="Sig_transdc_resp-reg_C-effctor"/>
</dbReference>
<accession>A0ABQ0TL55</accession>
<evidence type="ECO:0000256" key="4">
    <source>
        <dbReference type="PROSITE-ProRule" id="PRU00339"/>
    </source>
</evidence>